<protein>
    <submittedName>
        <fullName evidence="1">Uncharacterized protein</fullName>
    </submittedName>
</protein>
<reference evidence="1 2" key="1">
    <citation type="submission" date="2016-05" db="EMBL/GenBank/DDBJ databases">
        <title>Comparative analysis of secretome profiles of manganese(II)-oxidizing ascomycete fungi.</title>
        <authorList>
            <consortium name="DOE Joint Genome Institute"/>
            <person name="Zeiner C.A."/>
            <person name="Purvine S.O."/>
            <person name="Zink E.M."/>
            <person name="Wu S."/>
            <person name="Pasa-Tolic L."/>
            <person name="Chaput D.L."/>
            <person name="Haridas S."/>
            <person name="Grigoriev I.V."/>
            <person name="Santelli C.M."/>
            <person name="Hansel C.M."/>
        </authorList>
    </citation>
    <scope>NUCLEOTIDE SEQUENCE [LARGE SCALE GENOMIC DNA]</scope>
    <source>
        <strain evidence="1 2">SRC1lrK2f</strain>
    </source>
</reference>
<accession>A0A177D3E4</accession>
<dbReference type="VEuPathDB" id="FungiDB:CC77DRAFT_1083102"/>
<dbReference type="Proteomes" id="UP000077248">
    <property type="component" value="Unassembled WGS sequence"/>
</dbReference>
<evidence type="ECO:0000313" key="1">
    <source>
        <dbReference type="EMBL" id="OAG14205.1"/>
    </source>
</evidence>
<dbReference type="GeneID" id="29114976"/>
<dbReference type="AlphaFoldDB" id="A0A177D3E4"/>
<sequence>MLILINALRHSNVKGGNTIADFLAHAATHPLQRIEWVNPVLPVISHVTVAHTVSRDKPMKTSSASMIFKLTTTIVDSNVFIRSHDLCYGTTEDLLNIVRDQHMRLSDISEELNHNGASANGKLTKRYTENHSTQDTWQERVNLHESLEAYNTFSIYKVSS</sequence>
<dbReference type="RefSeq" id="XP_018379626.1">
    <property type="nucleotide sequence ID" value="XM_018529382.1"/>
</dbReference>
<name>A0A177D3E4_ALTAL</name>
<evidence type="ECO:0000313" key="2">
    <source>
        <dbReference type="Proteomes" id="UP000077248"/>
    </source>
</evidence>
<keyword evidence="2" id="KW-1185">Reference proteome</keyword>
<organism evidence="1 2">
    <name type="scientific">Alternaria alternata</name>
    <name type="common">Alternaria rot fungus</name>
    <name type="synonym">Torula alternata</name>
    <dbReference type="NCBI Taxonomy" id="5599"/>
    <lineage>
        <taxon>Eukaryota</taxon>
        <taxon>Fungi</taxon>
        <taxon>Dikarya</taxon>
        <taxon>Ascomycota</taxon>
        <taxon>Pezizomycotina</taxon>
        <taxon>Dothideomycetes</taxon>
        <taxon>Pleosporomycetidae</taxon>
        <taxon>Pleosporales</taxon>
        <taxon>Pleosporineae</taxon>
        <taxon>Pleosporaceae</taxon>
        <taxon>Alternaria</taxon>
        <taxon>Alternaria sect. Alternaria</taxon>
        <taxon>Alternaria alternata complex</taxon>
    </lineage>
</organism>
<gene>
    <name evidence="1" type="ORF">CC77DRAFT_1083102</name>
</gene>
<dbReference type="KEGG" id="aalt:CC77DRAFT_1083102"/>
<proteinExistence type="predicted"/>
<dbReference type="EMBL" id="KV441502">
    <property type="protein sequence ID" value="OAG14205.1"/>
    <property type="molecule type" value="Genomic_DNA"/>
</dbReference>